<dbReference type="AlphaFoldDB" id="A0A9D1CHD3"/>
<dbReference type="InterPro" id="IPR001387">
    <property type="entry name" value="Cro/C1-type_HTH"/>
</dbReference>
<evidence type="ECO:0000313" key="3">
    <source>
        <dbReference type="EMBL" id="HIQ61462.1"/>
    </source>
</evidence>
<dbReference type="SMART" id="SM00530">
    <property type="entry name" value="HTH_XRE"/>
    <property type="match status" value="1"/>
</dbReference>
<proteinExistence type="predicted"/>
<dbReference type="EMBL" id="DVFO01000085">
    <property type="protein sequence ID" value="HIQ61462.1"/>
    <property type="molecule type" value="Genomic_DNA"/>
</dbReference>
<dbReference type="Pfam" id="PF01381">
    <property type="entry name" value="HTH_3"/>
    <property type="match status" value="1"/>
</dbReference>
<evidence type="ECO:0000259" key="2">
    <source>
        <dbReference type="PROSITE" id="PS50943"/>
    </source>
</evidence>
<dbReference type="PROSITE" id="PS50943">
    <property type="entry name" value="HTH_CROC1"/>
    <property type="match status" value="1"/>
</dbReference>
<comment type="caution">
    <text evidence="3">The sequence shown here is derived from an EMBL/GenBank/DDBJ whole genome shotgun (WGS) entry which is preliminary data.</text>
</comment>
<dbReference type="InterPro" id="IPR010982">
    <property type="entry name" value="Lambda_DNA-bd_dom_sf"/>
</dbReference>
<feature type="domain" description="HTH cro/C1-type" evidence="2">
    <location>
        <begin position="8"/>
        <end position="62"/>
    </location>
</feature>
<reference evidence="3" key="2">
    <citation type="journal article" date="2021" name="PeerJ">
        <title>Extensive microbial diversity within the chicken gut microbiome revealed by metagenomics and culture.</title>
        <authorList>
            <person name="Gilroy R."/>
            <person name="Ravi A."/>
            <person name="Getino M."/>
            <person name="Pursley I."/>
            <person name="Horton D.L."/>
            <person name="Alikhan N.F."/>
            <person name="Baker D."/>
            <person name="Gharbi K."/>
            <person name="Hall N."/>
            <person name="Watson M."/>
            <person name="Adriaenssens E.M."/>
            <person name="Foster-Nyarko E."/>
            <person name="Jarju S."/>
            <person name="Secka A."/>
            <person name="Antonio M."/>
            <person name="Oren A."/>
            <person name="Chaudhuri R.R."/>
            <person name="La Ragione R."/>
            <person name="Hildebrand F."/>
            <person name="Pallen M.J."/>
        </authorList>
    </citation>
    <scope>NUCLEOTIDE SEQUENCE</scope>
    <source>
        <strain evidence="3">ChiGjej2B2-12916</strain>
    </source>
</reference>
<dbReference type="GO" id="GO:0003677">
    <property type="term" value="F:DNA binding"/>
    <property type="evidence" value="ECO:0007669"/>
    <property type="project" value="InterPro"/>
</dbReference>
<dbReference type="SUPFAM" id="SSF47413">
    <property type="entry name" value="lambda repressor-like DNA-binding domains"/>
    <property type="match status" value="1"/>
</dbReference>
<accession>A0A9D1CHD3</accession>
<sequence length="150" mass="16677">MITLAQRITELRTQKGMSRPELSLALGLPKTAVEKFETGRQTPTQEQQKKMAAYFGVSLFYLRGESNDPTTQDSWMNGAIPDDEPAPYLPPQPKRAPAVRPSPVKEGSMLDPILKSAGFQQAVHDAVVDVLRSKEGQQLLEQAVARYLRK</sequence>
<evidence type="ECO:0000313" key="4">
    <source>
        <dbReference type="Proteomes" id="UP000886879"/>
    </source>
</evidence>
<evidence type="ECO:0000256" key="1">
    <source>
        <dbReference type="SAM" id="MobiDB-lite"/>
    </source>
</evidence>
<dbReference type="Proteomes" id="UP000886879">
    <property type="component" value="Unassembled WGS sequence"/>
</dbReference>
<organism evidence="3 4">
    <name type="scientific">Candidatus Enterenecus faecium</name>
    <dbReference type="NCBI Taxonomy" id="2840780"/>
    <lineage>
        <taxon>Bacteria</taxon>
        <taxon>Bacillati</taxon>
        <taxon>Bacillota</taxon>
        <taxon>Clostridia</taxon>
        <taxon>Eubacteriales</taxon>
        <taxon>Candidatus Enterenecus</taxon>
    </lineage>
</organism>
<protein>
    <submittedName>
        <fullName evidence="3">Helix-turn-helix transcriptional regulator</fullName>
    </submittedName>
</protein>
<feature type="region of interest" description="Disordered" evidence="1">
    <location>
        <begin position="68"/>
        <end position="109"/>
    </location>
</feature>
<gene>
    <name evidence="3" type="ORF">IAD31_07730</name>
</gene>
<reference evidence="3" key="1">
    <citation type="submission" date="2020-10" db="EMBL/GenBank/DDBJ databases">
        <authorList>
            <person name="Gilroy R."/>
        </authorList>
    </citation>
    <scope>NUCLEOTIDE SEQUENCE</scope>
    <source>
        <strain evidence="3">ChiGjej2B2-12916</strain>
    </source>
</reference>
<name>A0A9D1CHD3_9FIRM</name>
<dbReference type="Gene3D" id="1.10.260.40">
    <property type="entry name" value="lambda repressor-like DNA-binding domains"/>
    <property type="match status" value="1"/>
</dbReference>
<dbReference type="CDD" id="cd00093">
    <property type="entry name" value="HTH_XRE"/>
    <property type="match status" value="1"/>
</dbReference>